<gene>
    <name evidence="7" type="ORF">F384_09105</name>
</gene>
<sequence>MHLNKSLSALALLTLTSTSAWADEGPSGIIHFTGDIINPSCKIVGEGGTTDSTVKLGSYPPSTFSAMGEKSTNMKFVLTLIDCPVATDGLDQIQLTFSGDTVPGEDDVLALDATSTAAGVGISVVSENDKTLNLNMKGEEGQLFIPLMTSAGNITTNLFARFQSIVATPAEITPGTASSQMIVNIVYH</sequence>
<evidence type="ECO:0000256" key="3">
    <source>
        <dbReference type="ARBA" id="ARBA00022729"/>
    </source>
</evidence>
<dbReference type="EMBL" id="CP011132">
    <property type="protein sequence ID" value="AGE94207.1"/>
    <property type="molecule type" value="Genomic_DNA"/>
</dbReference>
<dbReference type="KEGG" id="cama:F384_09105"/>
<dbReference type="InterPro" id="IPR050263">
    <property type="entry name" value="Bact_Fimbrial_Adh_Pro"/>
</dbReference>
<dbReference type="SUPFAM" id="SSF49401">
    <property type="entry name" value="Bacterial adhesins"/>
    <property type="match status" value="1"/>
</dbReference>
<comment type="similarity">
    <text evidence="2">Belongs to the fimbrial protein family.</text>
</comment>
<feature type="chain" id="PRO_5004015227" description="Fimbrial-type adhesion domain-containing protein" evidence="5">
    <location>
        <begin position="23"/>
        <end position="188"/>
    </location>
</feature>
<evidence type="ECO:0000313" key="8">
    <source>
        <dbReference type="Proteomes" id="UP000034085"/>
    </source>
</evidence>
<keyword evidence="4" id="KW-0281">Fimbrium</keyword>
<dbReference type="InterPro" id="IPR036937">
    <property type="entry name" value="Adhesion_dom_fimbrial_sf"/>
</dbReference>
<keyword evidence="3 5" id="KW-0732">Signal</keyword>
<name>M1JFZ2_CITAM</name>
<feature type="domain" description="Fimbrial-type adhesion" evidence="6">
    <location>
        <begin position="30"/>
        <end position="187"/>
    </location>
</feature>
<comment type="subcellular location">
    <subcellularLocation>
        <location evidence="1">Fimbrium</location>
    </subcellularLocation>
</comment>
<evidence type="ECO:0000256" key="2">
    <source>
        <dbReference type="ARBA" id="ARBA00006671"/>
    </source>
</evidence>
<evidence type="ECO:0000313" key="7">
    <source>
        <dbReference type="EMBL" id="AGE94207.1"/>
    </source>
</evidence>
<accession>M1JFZ2</accession>
<dbReference type="PANTHER" id="PTHR33420:SF3">
    <property type="entry name" value="FIMBRIAL SUBUNIT ELFA"/>
    <property type="match status" value="1"/>
</dbReference>
<dbReference type="PATRIC" id="fig|1261127.3.peg.1894"/>
<organism evidence="7 8">
    <name type="scientific">Citrobacter amalonaticus Y19</name>
    <dbReference type="NCBI Taxonomy" id="1261127"/>
    <lineage>
        <taxon>Bacteria</taxon>
        <taxon>Pseudomonadati</taxon>
        <taxon>Pseudomonadota</taxon>
        <taxon>Gammaproteobacteria</taxon>
        <taxon>Enterobacterales</taxon>
        <taxon>Enterobacteriaceae</taxon>
        <taxon>Citrobacter</taxon>
    </lineage>
</organism>
<dbReference type="GO" id="GO:0009289">
    <property type="term" value="C:pilus"/>
    <property type="evidence" value="ECO:0007669"/>
    <property type="project" value="UniProtKB-SubCell"/>
</dbReference>
<evidence type="ECO:0000256" key="1">
    <source>
        <dbReference type="ARBA" id="ARBA00004561"/>
    </source>
</evidence>
<dbReference type="GO" id="GO:0043709">
    <property type="term" value="P:cell adhesion involved in single-species biofilm formation"/>
    <property type="evidence" value="ECO:0007669"/>
    <property type="project" value="TreeGrafter"/>
</dbReference>
<dbReference type="InterPro" id="IPR008966">
    <property type="entry name" value="Adhesion_dom_sf"/>
</dbReference>
<evidence type="ECO:0000259" key="6">
    <source>
        <dbReference type="Pfam" id="PF00419"/>
    </source>
</evidence>
<dbReference type="Proteomes" id="UP000034085">
    <property type="component" value="Chromosome"/>
</dbReference>
<proteinExistence type="inferred from homology"/>
<protein>
    <recommendedName>
        <fullName evidence="6">Fimbrial-type adhesion domain-containing protein</fullName>
    </recommendedName>
</protein>
<evidence type="ECO:0000256" key="5">
    <source>
        <dbReference type="SAM" id="SignalP"/>
    </source>
</evidence>
<feature type="signal peptide" evidence="5">
    <location>
        <begin position="1"/>
        <end position="22"/>
    </location>
</feature>
<dbReference type="Pfam" id="PF00419">
    <property type="entry name" value="Fimbrial"/>
    <property type="match status" value="1"/>
</dbReference>
<dbReference type="HOGENOM" id="CLU_088965_0_0_6"/>
<dbReference type="InterPro" id="IPR000259">
    <property type="entry name" value="Adhesion_dom_fimbrial"/>
</dbReference>
<dbReference type="AlphaFoldDB" id="M1JFZ2"/>
<evidence type="ECO:0000256" key="4">
    <source>
        <dbReference type="ARBA" id="ARBA00023263"/>
    </source>
</evidence>
<reference evidence="7 8" key="1">
    <citation type="journal article" date="2013" name="Appl. Microbiol. Biotechnol.">
        <title>Glycerol assimilation and production of 1,3-propanediol by Citrobacter amalonaticus Y19.</title>
        <authorList>
            <person name="Ainala S.K."/>
            <person name="Ashok S."/>
            <person name="Ko Y."/>
            <person name="Park S."/>
        </authorList>
    </citation>
    <scope>NUCLEOTIDE SEQUENCE [LARGE SCALE GENOMIC DNA]</scope>
    <source>
        <strain evidence="7 8">Y19</strain>
    </source>
</reference>
<dbReference type="Gene3D" id="2.60.40.1090">
    <property type="entry name" value="Fimbrial-type adhesion domain"/>
    <property type="match status" value="1"/>
</dbReference>
<dbReference type="PANTHER" id="PTHR33420">
    <property type="entry name" value="FIMBRIAL SUBUNIT ELFA-RELATED"/>
    <property type="match status" value="1"/>
</dbReference>